<dbReference type="PROSITE" id="PS00389">
    <property type="entry name" value="ATPASE_DELTA"/>
    <property type="match status" value="1"/>
</dbReference>
<comment type="function">
    <text evidence="8">F(1)F(0) ATP synthase produces ATP from ADP in the presence of a proton or sodium gradient. F-type ATPases consist of two structural domains, F(1) containing the extramembraneous catalytic core and F(0) containing the membrane proton channel, linked together by a central stalk and a peripheral stalk. During catalysis, ATP synthesis in the catalytic domain of F(1) is coupled via a rotary mechanism of the central stalk subunits to proton translocation.</text>
</comment>
<dbReference type="GO" id="GO:0045259">
    <property type="term" value="C:proton-transporting ATP synthase complex"/>
    <property type="evidence" value="ECO:0007669"/>
    <property type="project" value="UniProtKB-KW"/>
</dbReference>
<dbReference type="InterPro" id="IPR026015">
    <property type="entry name" value="ATP_synth_OSCP/delta_N_sf"/>
</dbReference>
<organism evidence="9 10">
    <name type="scientific">Phormidesmis priestleyi Ana</name>
    <dbReference type="NCBI Taxonomy" id="1666911"/>
    <lineage>
        <taxon>Bacteria</taxon>
        <taxon>Bacillati</taxon>
        <taxon>Cyanobacteriota</taxon>
        <taxon>Cyanophyceae</taxon>
        <taxon>Leptolyngbyales</taxon>
        <taxon>Leptolyngbyaceae</taxon>
        <taxon>Phormidesmis</taxon>
    </lineage>
</organism>
<keyword evidence="3 8" id="KW-0375">Hydrogen ion transport</keyword>
<evidence type="ECO:0000256" key="6">
    <source>
        <dbReference type="ARBA" id="ARBA00023196"/>
    </source>
</evidence>
<keyword evidence="2 8" id="KW-0813">Transport</keyword>
<accession>A0A0P7ZJ32</accession>
<dbReference type="Pfam" id="PF00213">
    <property type="entry name" value="OSCP"/>
    <property type="match status" value="1"/>
</dbReference>
<dbReference type="AlphaFoldDB" id="A0A0P7ZJ32"/>
<comment type="function">
    <text evidence="8">This protein is part of the stalk that links CF(0) to CF(1). It either transmits conformational changes from CF(0) to CF(1) or is implicated in proton conduction.</text>
</comment>
<evidence type="ECO:0000256" key="7">
    <source>
        <dbReference type="ARBA" id="ARBA00023310"/>
    </source>
</evidence>
<keyword evidence="7 8" id="KW-0066">ATP synthesis</keyword>
<evidence type="ECO:0000256" key="2">
    <source>
        <dbReference type="ARBA" id="ARBA00022448"/>
    </source>
</evidence>
<dbReference type="EMBL" id="LJZR01000018">
    <property type="protein sequence ID" value="KPQ34665.1"/>
    <property type="molecule type" value="Genomic_DNA"/>
</dbReference>
<dbReference type="GO" id="GO:0031676">
    <property type="term" value="C:plasma membrane-derived thylakoid membrane"/>
    <property type="evidence" value="ECO:0007669"/>
    <property type="project" value="UniProtKB-SubCell"/>
</dbReference>
<keyword evidence="8" id="KW-0793">Thylakoid</keyword>
<comment type="subcellular location">
    <subcellularLocation>
        <location evidence="8">Cellular thylakoid membrane</location>
        <topology evidence="8">Peripheral membrane protein</topology>
    </subcellularLocation>
    <subcellularLocation>
        <location evidence="1">Membrane</location>
    </subcellularLocation>
</comment>
<dbReference type="PATRIC" id="fig|1666911.3.peg.93"/>
<dbReference type="GO" id="GO:0046933">
    <property type="term" value="F:proton-transporting ATP synthase activity, rotational mechanism"/>
    <property type="evidence" value="ECO:0007669"/>
    <property type="project" value="UniProtKB-UniRule"/>
</dbReference>
<proteinExistence type="inferred from homology"/>
<keyword evidence="5 8" id="KW-0472">Membrane</keyword>
<evidence type="ECO:0000256" key="1">
    <source>
        <dbReference type="ARBA" id="ARBA00004370"/>
    </source>
</evidence>
<evidence type="ECO:0000256" key="8">
    <source>
        <dbReference type="HAMAP-Rule" id="MF_01416"/>
    </source>
</evidence>
<name>A0A0P7ZJ32_9CYAN</name>
<reference evidence="9 10" key="1">
    <citation type="submission" date="2015-09" db="EMBL/GenBank/DDBJ databases">
        <title>Identification and resolution of microdiversity through metagenomic sequencing of parallel consortia.</title>
        <authorList>
            <person name="Nelson W.C."/>
            <person name="Romine M.F."/>
            <person name="Lindemann S.R."/>
        </authorList>
    </citation>
    <scope>NUCLEOTIDE SEQUENCE [LARGE SCALE GENOMIC DNA]</scope>
    <source>
        <strain evidence="9">Ana</strain>
    </source>
</reference>
<dbReference type="NCBIfam" id="TIGR01145">
    <property type="entry name" value="ATP_synt_delta"/>
    <property type="match status" value="1"/>
</dbReference>
<evidence type="ECO:0000256" key="5">
    <source>
        <dbReference type="ARBA" id="ARBA00023136"/>
    </source>
</evidence>
<dbReference type="SUPFAM" id="SSF47928">
    <property type="entry name" value="N-terminal domain of the delta subunit of the F1F0-ATP synthase"/>
    <property type="match status" value="1"/>
</dbReference>
<sequence length="182" mass="19730">MNTATSEVSAPYAQALLSIAQSKDAVDEVSNIAGELLSLLKASDELSEFLANPITSGEAKKGVLNQVLGDGANQQMKNFLMLLVDRGRIYLAEPILQQFQAKVRELKQAVLAEVISAVELSDEQKETVRQKVQRMTEARSVELETRVDPDLIGGVIIQIGSQVLDASIRGQLRRIGLQLGAS</sequence>
<keyword evidence="6 8" id="KW-0139">CF(1)</keyword>
<dbReference type="Proteomes" id="UP000050465">
    <property type="component" value="Unassembled WGS sequence"/>
</dbReference>
<protein>
    <recommendedName>
        <fullName evidence="8">ATP synthase subunit delta</fullName>
    </recommendedName>
    <alternativeName>
        <fullName evidence="8">ATP synthase F(1) sector subunit delta</fullName>
    </alternativeName>
    <alternativeName>
        <fullName evidence="8">F-type ATPase subunit delta</fullName>
        <shortName evidence="8">F-ATPase subunit delta</shortName>
    </alternativeName>
</protein>
<dbReference type="InterPro" id="IPR000711">
    <property type="entry name" value="ATPase_OSCP/dsu"/>
</dbReference>
<keyword evidence="4 8" id="KW-0406">Ion transport</keyword>
<dbReference type="HAMAP" id="MF_01416">
    <property type="entry name" value="ATP_synth_delta_bact"/>
    <property type="match status" value="1"/>
</dbReference>
<evidence type="ECO:0000313" key="9">
    <source>
        <dbReference type="EMBL" id="KPQ34665.1"/>
    </source>
</evidence>
<dbReference type="STRING" id="1666911.HLUCCA11_14220"/>
<comment type="caution">
    <text evidence="9">The sequence shown here is derived from an EMBL/GenBank/DDBJ whole genome shotgun (WGS) entry which is preliminary data.</text>
</comment>
<dbReference type="PANTHER" id="PTHR11910">
    <property type="entry name" value="ATP SYNTHASE DELTA CHAIN"/>
    <property type="match status" value="1"/>
</dbReference>
<gene>
    <name evidence="8 9" type="primary">atpH</name>
    <name evidence="8" type="synonym">atpD</name>
    <name evidence="9" type="ORF">HLUCCA11_14220</name>
</gene>
<evidence type="ECO:0000313" key="10">
    <source>
        <dbReference type="Proteomes" id="UP000050465"/>
    </source>
</evidence>
<evidence type="ECO:0000256" key="4">
    <source>
        <dbReference type="ARBA" id="ARBA00023065"/>
    </source>
</evidence>
<dbReference type="Gene3D" id="1.10.520.20">
    <property type="entry name" value="N-terminal domain of the delta subunit of the F1F0-ATP synthase"/>
    <property type="match status" value="1"/>
</dbReference>
<comment type="similarity">
    <text evidence="8">Belongs to the ATPase delta chain family.</text>
</comment>
<dbReference type="InterPro" id="IPR020781">
    <property type="entry name" value="ATPase_OSCP/d_CS"/>
</dbReference>
<dbReference type="PRINTS" id="PR00125">
    <property type="entry name" value="ATPASEDELTA"/>
</dbReference>
<evidence type="ECO:0000256" key="3">
    <source>
        <dbReference type="ARBA" id="ARBA00022781"/>
    </source>
</evidence>